<evidence type="ECO:0000256" key="4">
    <source>
        <dbReference type="PIRSR" id="PIRSR601613-1"/>
    </source>
</evidence>
<protein>
    <submittedName>
        <fullName evidence="6">Flavin-containing monoamine oxidase AofH</fullName>
        <ecNumber evidence="6">1.4.3.-</ecNumber>
    </submittedName>
</protein>
<dbReference type="Gene3D" id="3.50.50.60">
    <property type="entry name" value="FAD/NAD(P)-binding domain"/>
    <property type="match status" value="1"/>
</dbReference>
<organism evidence="6 7">
    <name type="scientific">Mycobacterium attenuatum</name>
    <dbReference type="NCBI Taxonomy" id="2341086"/>
    <lineage>
        <taxon>Bacteria</taxon>
        <taxon>Bacillati</taxon>
        <taxon>Actinomycetota</taxon>
        <taxon>Actinomycetes</taxon>
        <taxon>Mycobacteriales</taxon>
        <taxon>Mycobacteriaceae</taxon>
        <taxon>Mycobacterium</taxon>
    </lineage>
</organism>
<dbReference type="EC" id="1.4.3.-" evidence="6"/>
<evidence type="ECO:0000313" key="7">
    <source>
        <dbReference type="Proteomes" id="UP000273307"/>
    </source>
</evidence>
<dbReference type="GO" id="GO:0016491">
    <property type="term" value="F:oxidoreductase activity"/>
    <property type="evidence" value="ECO:0007669"/>
    <property type="project" value="UniProtKB-KW"/>
</dbReference>
<feature type="binding site" evidence="4">
    <location>
        <position position="466"/>
    </location>
    <ligand>
        <name>FAD</name>
        <dbReference type="ChEBI" id="CHEBI:57692"/>
    </ligand>
</feature>
<sequence>MARWDVMTRRVLPTGCRLHPEQRPDGDPGSHKFSLSIRRYGSLEGVTNPRWIVDVVIVGAGFAGLAAARELAGQGHDVLVFEGRDRVGGRSLTGNVAGLPADMGGTFVGPTQNELLALADELRVPTIPTYHHGKNVIHWRGTVRPYSGTIPRLSLAGLLDIARLRWQFERLARNVPISAPWDARRARELDDVSLDQWLRAVRATASSHDLMAIMARVTWGCEPEDVSMLHATRYVRAAGGLDRLLDVENGAQQDRFAGGTQQIADLTAAELGSRVVLDAPVRRIDRHGAGVTVSSDQGQAEAGFVIVAIPPAHRAAIEFNPPLPPEYPELARHWPQGRLSKAYAAYSTPFWRANGLSGQALSDNGPVFITFDVSPHDDGPGILMGFVDARTFDSLRTEQRRRETLRCFASLFGDEALKPLDYTDYRWGSEQFAPGGPTAAVPPGSWTKYGRLLREPVGPIHWAGTETADEWTGYLEGAVRSGRRAATEVSALL</sequence>
<dbReference type="PRINTS" id="PR00757">
    <property type="entry name" value="AMINEOXDASEF"/>
</dbReference>
<evidence type="ECO:0000259" key="5">
    <source>
        <dbReference type="Pfam" id="PF01593"/>
    </source>
</evidence>
<reference evidence="6 7" key="1">
    <citation type="submission" date="2018-09" db="EMBL/GenBank/DDBJ databases">
        <authorList>
            <person name="Tagini F."/>
        </authorList>
    </citation>
    <scope>NUCLEOTIDE SEQUENCE [LARGE SCALE GENOMIC DNA]</scope>
    <source>
        <strain evidence="6 7">MK136</strain>
    </source>
</reference>
<evidence type="ECO:0000256" key="1">
    <source>
        <dbReference type="ARBA" id="ARBA00001974"/>
    </source>
</evidence>
<accession>A0A498PRL0</accession>
<dbReference type="Gene3D" id="1.10.405.10">
    <property type="entry name" value="Guanine Nucleotide Dissociation Inhibitor, domain 1"/>
    <property type="match status" value="1"/>
</dbReference>
<dbReference type="Gene3D" id="3.90.660.10">
    <property type="match status" value="1"/>
</dbReference>
<dbReference type="InterPro" id="IPR036188">
    <property type="entry name" value="FAD/NAD-bd_sf"/>
</dbReference>
<dbReference type="PANTHER" id="PTHR43563">
    <property type="entry name" value="AMINE OXIDASE"/>
    <property type="match status" value="1"/>
</dbReference>
<feature type="binding site" evidence="4">
    <location>
        <position position="281"/>
    </location>
    <ligand>
        <name>FAD</name>
        <dbReference type="ChEBI" id="CHEBI:57692"/>
    </ligand>
</feature>
<dbReference type="AlphaFoldDB" id="A0A498PRL0"/>
<dbReference type="EMBL" id="UPHP01000034">
    <property type="protein sequence ID" value="VBA36318.1"/>
    <property type="molecule type" value="Genomic_DNA"/>
</dbReference>
<dbReference type="SUPFAM" id="SSF51905">
    <property type="entry name" value="FAD/NAD(P)-binding domain"/>
    <property type="match status" value="1"/>
</dbReference>
<dbReference type="PANTHER" id="PTHR43563:SF1">
    <property type="entry name" value="AMINE OXIDASE [FLAVIN-CONTAINING] B"/>
    <property type="match status" value="1"/>
</dbReference>
<evidence type="ECO:0000313" key="6">
    <source>
        <dbReference type="EMBL" id="VBA36318.1"/>
    </source>
</evidence>
<dbReference type="InterPro" id="IPR001613">
    <property type="entry name" value="Flavin_amine_oxidase"/>
</dbReference>
<feature type="binding site" evidence="4">
    <location>
        <position position="386"/>
    </location>
    <ligand>
        <name>substrate</name>
    </ligand>
</feature>
<comment type="cofactor">
    <cofactor evidence="1">
        <name>FAD</name>
        <dbReference type="ChEBI" id="CHEBI:57692"/>
    </cofactor>
</comment>
<comment type="similarity">
    <text evidence="2">Belongs to the flavin monoamine oxidase family.</text>
</comment>
<name>A0A498PRL0_9MYCO</name>
<dbReference type="SUPFAM" id="SSF54373">
    <property type="entry name" value="FAD-linked reductases, C-terminal domain"/>
    <property type="match status" value="1"/>
</dbReference>
<dbReference type="Pfam" id="PF01593">
    <property type="entry name" value="Amino_oxidase"/>
    <property type="match status" value="1"/>
</dbReference>
<evidence type="ECO:0000256" key="2">
    <source>
        <dbReference type="ARBA" id="ARBA00005995"/>
    </source>
</evidence>
<dbReference type="InterPro" id="IPR002937">
    <property type="entry name" value="Amino_oxidase"/>
</dbReference>
<gene>
    <name evidence="6" type="primary">aofH_4</name>
    <name evidence="6" type="ORF">LAUMK136_01375</name>
</gene>
<keyword evidence="7" id="KW-1185">Reference proteome</keyword>
<dbReference type="InterPro" id="IPR050703">
    <property type="entry name" value="Flavin_MAO"/>
</dbReference>
<evidence type="ECO:0000256" key="3">
    <source>
        <dbReference type="ARBA" id="ARBA00023002"/>
    </source>
</evidence>
<feature type="domain" description="Amine oxidase" evidence="5">
    <location>
        <begin position="62"/>
        <end position="489"/>
    </location>
</feature>
<proteinExistence type="inferred from homology"/>
<dbReference type="Proteomes" id="UP000273307">
    <property type="component" value="Unassembled WGS sequence"/>
</dbReference>
<keyword evidence="3 6" id="KW-0560">Oxidoreductase</keyword>